<comment type="catalytic activity">
    <reaction evidence="6">
        <text>Couples ATP hydrolysis with the unwinding of duplex DNA by translocating in the 3'-5' direction.</text>
        <dbReference type="EC" id="5.6.2.4"/>
    </reaction>
</comment>
<comment type="similarity">
    <text evidence="1">Belongs to the helicase family. RecQ subfamily.</text>
</comment>
<reference evidence="11" key="1">
    <citation type="journal article" date="2020" name="Nat. Ecol. Evol.">
        <title>Deeply conserved synteny resolves early events in vertebrate evolution.</title>
        <authorList>
            <person name="Simakov O."/>
            <person name="Marletaz F."/>
            <person name="Yue J.X."/>
            <person name="O'Connell B."/>
            <person name="Jenkins J."/>
            <person name="Brandt A."/>
            <person name="Calef R."/>
            <person name="Tung C.H."/>
            <person name="Huang T.K."/>
            <person name="Schmutz J."/>
            <person name="Satoh N."/>
            <person name="Yu J.K."/>
            <person name="Putnam N.H."/>
            <person name="Green R.E."/>
            <person name="Rokhsar D.S."/>
        </authorList>
    </citation>
    <scope>NUCLEOTIDE SEQUENCE [LARGE SCALE GENOMIC DNA]</scope>
    <source>
        <strain evidence="11">S238N-H82</strain>
    </source>
</reference>
<dbReference type="Pfam" id="PF00271">
    <property type="entry name" value="Helicase_C"/>
    <property type="match status" value="1"/>
</dbReference>
<dbReference type="Gene3D" id="3.40.50.300">
    <property type="entry name" value="P-loop containing nucleotide triphosphate hydrolases"/>
    <property type="match status" value="2"/>
</dbReference>
<evidence type="ECO:0000313" key="11">
    <source>
        <dbReference type="Proteomes" id="UP000001554"/>
    </source>
</evidence>
<proteinExistence type="inferred from homology"/>
<dbReference type="PANTHER" id="PTHR13710:SF105">
    <property type="entry name" value="ATP-DEPENDENT DNA HELICASE Q1"/>
    <property type="match status" value="1"/>
</dbReference>
<evidence type="ECO:0000256" key="7">
    <source>
        <dbReference type="ARBA" id="ARBA00034808"/>
    </source>
</evidence>
<keyword evidence="11" id="KW-1185">Reference proteome</keyword>
<dbReference type="PANTHER" id="PTHR13710">
    <property type="entry name" value="DNA HELICASE RECQ FAMILY MEMBER"/>
    <property type="match status" value="1"/>
</dbReference>
<dbReference type="KEGG" id="bfo:118424804"/>
<evidence type="ECO:0000256" key="2">
    <source>
        <dbReference type="ARBA" id="ARBA00022741"/>
    </source>
</evidence>
<dbReference type="RefSeq" id="XP_035689477.1">
    <property type="nucleotide sequence ID" value="XM_035833584.1"/>
</dbReference>
<dbReference type="InterPro" id="IPR027417">
    <property type="entry name" value="P-loop_NTPase"/>
</dbReference>
<keyword evidence="4" id="KW-0238">DNA-binding</keyword>
<dbReference type="AlphaFoldDB" id="A0A9J7N1Q1"/>
<keyword evidence="2" id="KW-0547">Nucleotide-binding</keyword>
<evidence type="ECO:0000256" key="8">
    <source>
        <dbReference type="ARBA" id="ARBA00044566"/>
    </source>
</evidence>
<evidence type="ECO:0000313" key="12">
    <source>
        <dbReference type="RefSeq" id="XP_035689477.1"/>
    </source>
</evidence>
<feature type="domain" description="Helicase C-terminal" evidence="10">
    <location>
        <begin position="263"/>
        <end position="429"/>
    </location>
</feature>
<dbReference type="InterPro" id="IPR001650">
    <property type="entry name" value="Helicase_C-like"/>
</dbReference>
<reference evidence="12" key="2">
    <citation type="submission" date="2025-08" db="UniProtKB">
        <authorList>
            <consortium name="RefSeq"/>
        </authorList>
    </citation>
    <scope>IDENTIFICATION</scope>
    <source>
        <strain evidence="12">S238N-H82</strain>
        <tissue evidence="12">Testes</tissue>
    </source>
</reference>
<sequence>MAEAQDPAKDAIRDSIAKTLLPLEGIDCLKPEQSAVLEHFLSGNDAMGLLPTGFGKSLIYQIAPAASGLLSFSAHCPKHIQTAKYPILIVLSPLMALIKDQVVEAQQFGLSAVSLCNASPCDERRILDGSFQLMFGNPETFVLDPKWRDMLQSTVFQENLVGIVVDEAHKTPNWGEAKKGGKAFRETFGRIAELRSLCKQGTPILALTASADPQTRKDIVRLLNMSKDTKFVEGCPNRINIRLSANRIKPTDNLSCLHWIVSGVKENPTEFGKVLIYCKEFDKCGAVWCHLKAALGDQAYVGKKVYYNCRIQVFHSQSPPELKEHILHSFRKNSSVLSIVIATTALSMGINFPNVRYVVNYGPPEDMEDMLQQIGRAGRDGAPSHAIMYSYAQQRCSKDVREYAKGLKCLRTLLYNKFESVPTTVPLEPGHACCNFCHSSCSCDSASMSCSVSAYAFEQLTPNVVKTSPSLQRSVSDEQRELLREGLYHYRHSIVKGKRLMLSVAQTTGLSPDFIDAVVDDCEYIFSVDYILENFNVLSPKYAEGIMQIVNKVFHDNLDLDDLFDAISDELSNDMEPSGDNHMPPASWVSLETPPEGVLVFPYDNENYDSDSD</sequence>
<evidence type="ECO:0000259" key="9">
    <source>
        <dbReference type="PROSITE" id="PS51192"/>
    </source>
</evidence>
<gene>
    <name evidence="12" type="primary">LOC118424804</name>
</gene>
<evidence type="ECO:0000259" key="10">
    <source>
        <dbReference type="PROSITE" id="PS51194"/>
    </source>
</evidence>
<organism evidence="11 12">
    <name type="scientific">Branchiostoma floridae</name>
    <name type="common">Florida lancelet</name>
    <name type="synonym">Amphioxus</name>
    <dbReference type="NCBI Taxonomy" id="7739"/>
    <lineage>
        <taxon>Eukaryota</taxon>
        <taxon>Metazoa</taxon>
        <taxon>Chordata</taxon>
        <taxon>Cephalochordata</taxon>
        <taxon>Leptocardii</taxon>
        <taxon>Amphioxiformes</taxon>
        <taxon>Branchiostomatidae</taxon>
        <taxon>Branchiostoma</taxon>
    </lineage>
</organism>
<protein>
    <recommendedName>
        <fullName evidence="7">DNA 3'-5' helicase</fullName>
        <ecNumber evidence="7">5.6.2.4</ecNumber>
    </recommendedName>
    <alternativeName>
        <fullName evidence="8">DNA 3'-5' helicase Q1</fullName>
    </alternativeName>
</protein>
<dbReference type="Proteomes" id="UP000001554">
    <property type="component" value="Chromosome 10"/>
</dbReference>
<dbReference type="GeneID" id="118424804"/>
<evidence type="ECO:0000256" key="6">
    <source>
        <dbReference type="ARBA" id="ARBA00034617"/>
    </source>
</evidence>
<dbReference type="SMART" id="SM00490">
    <property type="entry name" value="HELICc"/>
    <property type="match status" value="1"/>
</dbReference>
<dbReference type="OrthoDB" id="6107726at2759"/>
<evidence type="ECO:0000256" key="1">
    <source>
        <dbReference type="ARBA" id="ARBA00005446"/>
    </source>
</evidence>
<keyword evidence="3" id="KW-0067">ATP-binding</keyword>
<dbReference type="SMART" id="SM00487">
    <property type="entry name" value="DEXDc"/>
    <property type="match status" value="1"/>
</dbReference>
<dbReference type="SUPFAM" id="SSF52540">
    <property type="entry name" value="P-loop containing nucleoside triphosphate hydrolases"/>
    <property type="match status" value="1"/>
</dbReference>
<dbReference type="GO" id="GO:0003677">
    <property type="term" value="F:DNA binding"/>
    <property type="evidence" value="ECO:0007669"/>
    <property type="project" value="UniProtKB-KW"/>
</dbReference>
<keyword evidence="5" id="KW-0413">Isomerase</keyword>
<evidence type="ECO:0000256" key="5">
    <source>
        <dbReference type="ARBA" id="ARBA00023235"/>
    </source>
</evidence>
<dbReference type="Pfam" id="PF00270">
    <property type="entry name" value="DEAD"/>
    <property type="match status" value="1"/>
</dbReference>
<dbReference type="GO" id="GO:0005524">
    <property type="term" value="F:ATP binding"/>
    <property type="evidence" value="ECO:0007669"/>
    <property type="project" value="UniProtKB-KW"/>
</dbReference>
<dbReference type="FunFam" id="3.40.50.300:FF:002450">
    <property type="entry name" value="Predicted protein"/>
    <property type="match status" value="1"/>
</dbReference>
<evidence type="ECO:0000256" key="4">
    <source>
        <dbReference type="ARBA" id="ARBA00023125"/>
    </source>
</evidence>
<feature type="domain" description="Helicase ATP-binding" evidence="9">
    <location>
        <begin position="37"/>
        <end position="229"/>
    </location>
</feature>
<name>A0A9J7N1Q1_BRAFL</name>
<evidence type="ECO:0000256" key="3">
    <source>
        <dbReference type="ARBA" id="ARBA00022840"/>
    </source>
</evidence>
<dbReference type="GO" id="GO:0043138">
    <property type="term" value="F:3'-5' DNA helicase activity"/>
    <property type="evidence" value="ECO:0007669"/>
    <property type="project" value="UniProtKB-EC"/>
</dbReference>
<dbReference type="InterPro" id="IPR014001">
    <property type="entry name" value="Helicase_ATP-bd"/>
</dbReference>
<dbReference type="OMA" id="NEICEAC"/>
<dbReference type="PROSITE" id="PS51192">
    <property type="entry name" value="HELICASE_ATP_BIND_1"/>
    <property type="match status" value="1"/>
</dbReference>
<dbReference type="PROSITE" id="PS51194">
    <property type="entry name" value="HELICASE_CTER"/>
    <property type="match status" value="1"/>
</dbReference>
<accession>A0A9J7N1Q1</accession>
<dbReference type="EC" id="5.6.2.4" evidence="7"/>
<dbReference type="InterPro" id="IPR011545">
    <property type="entry name" value="DEAD/DEAH_box_helicase_dom"/>
</dbReference>